<feature type="domain" description="F-box/LRR-repeat protein 15/At3g58940/PEG3-like LRR" evidence="1">
    <location>
        <begin position="110"/>
        <end position="260"/>
    </location>
</feature>
<dbReference type="SUPFAM" id="SSF81383">
    <property type="entry name" value="F-box domain"/>
    <property type="match status" value="1"/>
</dbReference>
<gene>
    <name evidence="2" type="ORF">URODEC1_LOCUS67327</name>
</gene>
<proteinExistence type="predicted"/>
<reference evidence="2 3" key="2">
    <citation type="submission" date="2024-10" db="EMBL/GenBank/DDBJ databases">
        <authorList>
            <person name="Ryan C."/>
        </authorList>
    </citation>
    <scope>NUCLEOTIDE SEQUENCE [LARGE SCALE GENOMIC DNA]</scope>
</reference>
<dbReference type="Proteomes" id="UP001497457">
    <property type="component" value="Chromosome 27b"/>
</dbReference>
<evidence type="ECO:0000313" key="3">
    <source>
        <dbReference type="Proteomes" id="UP001497457"/>
    </source>
</evidence>
<accession>A0ABC9BR68</accession>
<keyword evidence="3" id="KW-1185">Reference proteome</keyword>
<dbReference type="PANTHER" id="PTHR34709">
    <property type="entry name" value="OS10G0396666 PROTEIN"/>
    <property type="match status" value="1"/>
</dbReference>
<reference evidence="3" key="1">
    <citation type="submission" date="2024-06" db="EMBL/GenBank/DDBJ databases">
        <authorList>
            <person name="Ryan C."/>
        </authorList>
    </citation>
    <scope>NUCLEOTIDE SEQUENCE [LARGE SCALE GENOMIC DNA]</scope>
</reference>
<protein>
    <recommendedName>
        <fullName evidence="1">F-box/LRR-repeat protein 15/At3g58940/PEG3-like LRR domain-containing protein</fullName>
    </recommendedName>
</protein>
<sequence>MDPRSSSSGEDRISGLPDELLHVILVRLRCARAAARTSVLSGRWRHVWTYMPELVLDDGGPDAPPSLPPRASFMDTVDAALRACLAPALECLTIGLSCARDTPPASRVAPWLRFASQHVVGTLNLYVLCLPNGDVEEEEAALELPTCKRAKNITLFMVRPWRLCLPPVGMFAALTSLTIRYGRVEGSELTALVCRQCPRLKILNLVTTLVVTSDVTICSDSLHSAWVWLKNTRRLEIVAPGLELLSLSDTIEARISAPKLGKLIWYGNVYDPRLHQFVDVGNRLQQLRIEGRQAVVASLMRQFDEVDELKLEIYIPRQSPCPLSCHCRFEENRRIDNISLNSLEEVTISSYASPCGELEFVEHLQRCNAPILKRLVIENMISAAPPTKETCEKIRNMCRPNIKVEFYLLSSKGMVRCE</sequence>
<organism evidence="2 3">
    <name type="scientific">Urochloa decumbens</name>
    <dbReference type="NCBI Taxonomy" id="240449"/>
    <lineage>
        <taxon>Eukaryota</taxon>
        <taxon>Viridiplantae</taxon>
        <taxon>Streptophyta</taxon>
        <taxon>Embryophyta</taxon>
        <taxon>Tracheophyta</taxon>
        <taxon>Spermatophyta</taxon>
        <taxon>Magnoliopsida</taxon>
        <taxon>Liliopsida</taxon>
        <taxon>Poales</taxon>
        <taxon>Poaceae</taxon>
        <taxon>PACMAD clade</taxon>
        <taxon>Panicoideae</taxon>
        <taxon>Panicodae</taxon>
        <taxon>Paniceae</taxon>
        <taxon>Melinidinae</taxon>
        <taxon>Urochloa</taxon>
    </lineage>
</organism>
<dbReference type="PANTHER" id="PTHR34709:SF68">
    <property type="entry name" value="OS07G0550432 PROTEIN"/>
    <property type="match status" value="1"/>
</dbReference>
<dbReference type="InterPro" id="IPR036047">
    <property type="entry name" value="F-box-like_dom_sf"/>
</dbReference>
<dbReference type="AlphaFoldDB" id="A0ABC9BR68"/>
<dbReference type="EMBL" id="OZ075137">
    <property type="protein sequence ID" value="CAL5005203.1"/>
    <property type="molecule type" value="Genomic_DNA"/>
</dbReference>
<dbReference type="Pfam" id="PF24758">
    <property type="entry name" value="LRR_At5g56370"/>
    <property type="match status" value="1"/>
</dbReference>
<evidence type="ECO:0000313" key="2">
    <source>
        <dbReference type="EMBL" id="CAL5005203.1"/>
    </source>
</evidence>
<dbReference type="InterPro" id="IPR055411">
    <property type="entry name" value="LRR_FXL15/At3g58940/PEG3-like"/>
</dbReference>
<dbReference type="InterPro" id="IPR055312">
    <property type="entry name" value="FBL15-like"/>
</dbReference>
<evidence type="ECO:0000259" key="1">
    <source>
        <dbReference type="Pfam" id="PF24758"/>
    </source>
</evidence>
<name>A0ABC9BR68_9POAL</name>